<comment type="similarity">
    <text evidence="2">Belongs to the asaB hydroxylase/desaturase family.</text>
</comment>
<reference evidence="3" key="1">
    <citation type="submission" date="2020-04" db="EMBL/GenBank/DDBJ databases">
        <title>Draft genome resource of the tomato pathogen Pseudocercospora fuligena.</title>
        <authorList>
            <person name="Zaccaron A."/>
        </authorList>
    </citation>
    <scope>NUCLEOTIDE SEQUENCE</scope>
    <source>
        <strain evidence="3">PF001</strain>
    </source>
</reference>
<dbReference type="Proteomes" id="UP000660729">
    <property type="component" value="Unassembled WGS sequence"/>
</dbReference>
<name>A0A8H6RKJ8_9PEZI</name>
<dbReference type="EMBL" id="JABCIY010000111">
    <property type="protein sequence ID" value="KAF7192724.1"/>
    <property type="molecule type" value="Genomic_DNA"/>
</dbReference>
<evidence type="ECO:0000256" key="2">
    <source>
        <dbReference type="ARBA" id="ARBA00023604"/>
    </source>
</evidence>
<dbReference type="OrthoDB" id="412788at2759"/>
<dbReference type="AlphaFoldDB" id="A0A8H6RKJ8"/>
<comment type="caution">
    <text evidence="3">The sequence shown here is derived from an EMBL/GenBank/DDBJ whole genome shotgun (WGS) entry which is preliminary data.</text>
</comment>
<evidence type="ECO:0000313" key="3">
    <source>
        <dbReference type="EMBL" id="KAF7192724.1"/>
    </source>
</evidence>
<dbReference type="GO" id="GO:0016491">
    <property type="term" value="F:oxidoreductase activity"/>
    <property type="evidence" value="ECO:0007669"/>
    <property type="project" value="UniProtKB-KW"/>
</dbReference>
<dbReference type="PANTHER" id="PTHR34598">
    <property type="entry name" value="BLL6449 PROTEIN"/>
    <property type="match status" value="1"/>
</dbReference>
<evidence type="ECO:0000313" key="4">
    <source>
        <dbReference type="Proteomes" id="UP000660729"/>
    </source>
</evidence>
<proteinExistence type="inferred from homology"/>
<dbReference type="NCBIfam" id="NF041278">
    <property type="entry name" value="CmcJ_NvfI_EfuI"/>
    <property type="match status" value="1"/>
</dbReference>
<organism evidence="3 4">
    <name type="scientific">Pseudocercospora fuligena</name>
    <dbReference type="NCBI Taxonomy" id="685502"/>
    <lineage>
        <taxon>Eukaryota</taxon>
        <taxon>Fungi</taxon>
        <taxon>Dikarya</taxon>
        <taxon>Ascomycota</taxon>
        <taxon>Pezizomycotina</taxon>
        <taxon>Dothideomycetes</taxon>
        <taxon>Dothideomycetidae</taxon>
        <taxon>Mycosphaerellales</taxon>
        <taxon>Mycosphaerellaceae</taxon>
        <taxon>Pseudocercospora</taxon>
    </lineage>
</organism>
<dbReference type="PANTHER" id="PTHR34598:SF3">
    <property type="entry name" value="OXIDOREDUCTASE AN1597"/>
    <property type="match status" value="1"/>
</dbReference>
<protein>
    <submittedName>
        <fullName evidence="3">Oxidoreductase chyM</fullName>
    </submittedName>
</protein>
<accession>A0A8H6RKJ8</accession>
<keyword evidence="4" id="KW-1185">Reference proteome</keyword>
<evidence type="ECO:0000256" key="1">
    <source>
        <dbReference type="ARBA" id="ARBA00023002"/>
    </source>
</evidence>
<sequence length="338" mass="38013">MSTTTTTTTKGILRFSIPDESVTAEQRAFFATPQNKDFVSQEVELYDFNNASSSDIVKGAPGLDIQGFTWIHQKSQIATSENASSGKFFEGSNIEDLYLPELEQMIVDVTGCKKAVAWNGVTRRKLPVHQDGKPTLQHRKGGEMDQIFDRLRRDVPFISGKSVESSIEPVRNVHVDMNNQGLRDTARYCRSDIRAAAQEALDAEDSGSNNVPRYACYSVWRPLFPVKRDPMAACDFRTISKSCFFDTPYRNPADNEQREFMNTIRIILPDRENPEKQKWYYFPNQGPEDVLILKLGDTLADKDPGVAEGAPHGSPMIPGTEGVEEARCSIEVRVMAFW</sequence>
<keyword evidence="1" id="KW-0560">Oxidoreductase</keyword>
<dbReference type="InterPro" id="IPR044053">
    <property type="entry name" value="AsaB-like"/>
</dbReference>
<gene>
    <name evidence="3" type="ORF">HII31_05950</name>
</gene>